<dbReference type="SUPFAM" id="SSF51735">
    <property type="entry name" value="NAD(P)-binding Rossmann-fold domains"/>
    <property type="match status" value="1"/>
</dbReference>
<dbReference type="PANTHER" id="PTHR24321">
    <property type="entry name" value="DEHYDROGENASES, SHORT CHAIN"/>
    <property type="match status" value="1"/>
</dbReference>
<dbReference type="CDD" id="cd05233">
    <property type="entry name" value="SDR_c"/>
    <property type="match status" value="1"/>
</dbReference>
<dbReference type="PRINTS" id="PR00081">
    <property type="entry name" value="GDHRDH"/>
</dbReference>
<comment type="caution">
    <text evidence="3">The sequence shown here is derived from an EMBL/GenBank/DDBJ whole genome shotgun (WGS) entry which is preliminary data.</text>
</comment>
<dbReference type="NCBIfam" id="NF005559">
    <property type="entry name" value="PRK07231.1"/>
    <property type="match status" value="1"/>
</dbReference>
<dbReference type="PRINTS" id="PR00080">
    <property type="entry name" value="SDRFAMILY"/>
</dbReference>
<dbReference type="Pfam" id="PF13561">
    <property type="entry name" value="adh_short_C2"/>
    <property type="match status" value="1"/>
</dbReference>
<dbReference type="InterPro" id="IPR036291">
    <property type="entry name" value="NAD(P)-bd_dom_sf"/>
</dbReference>
<dbReference type="EC" id="1.1.1.-" evidence="3"/>
<keyword evidence="2 3" id="KW-0560">Oxidoreductase</keyword>
<evidence type="ECO:0000256" key="2">
    <source>
        <dbReference type="ARBA" id="ARBA00023002"/>
    </source>
</evidence>
<name>A0ABV6AED6_9HYPH</name>
<dbReference type="RefSeq" id="WP_377259299.1">
    <property type="nucleotide sequence ID" value="NZ_JBHMAA010000011.1"/>
</dbReference>
<dbReference type="Gene3D" id="3.40.50.720">
    <property type="entry name" value="NAD(P)-binding Rossmann-like Domain"/>
    <property type="match status" value="1"/>
</dbReference>
<reference evidence="3 4" key="1">
    <citation type="submission" date="2024-09" db="EMBL/GenBank/DDBJ databases">
        <authorList>
            <person name="Sun Q."/>
            <person name="Mori K."/>
        </authorList>
    </citation>
    <scope>NUCLEOTIDE SEQUENCE [LARGE SCALE GENOMIC DNA]</scope>
    <source>
        <strain evidence="3 4">TBRC 4938</strain>
    </source>
</reference>
<organism evidence="3 4">
    <name type="scientific">Rhizobium puerariae</name>
    <dbReference type="NCBI Taxonomy" id="1585791"/>
    <lineage>
        <taxon>Bacteria</taxon>
        <taxon>Pseudomonadati</taxon>
        <taxon>Pseudomonadota</taxon>
        <taxon>Alphaproteobacteria</taxon>
        <taxon>Hyphomicrobiales</taxon>
        <taxon>Rhizobiaceae</taxon>
        <taxon>Rhizobium/Agrobacterium group</taxon>
        <taxon>Rhizobium</taxon>
    </lineage>
</organism>
<comment type="similarity">
    <text evidence="1">Belongs to the short-chain dehydrogenases/reductases (SDR) family.</text>
</comment>
<dbReference type="InterPro" id="IPR002347">
    <property type="entry name" value="SDR_fam"/>
</dbReference>
<dbReference type="GO" id="GO:0016491">
    <property type="term" value="F:oxidoreductase activity"/>
    <property type="evidence" value="ECO:0007669"/>
    <property type="project" value="UniProtKB-KW"/>
</dbReference>
<sequence length="271" mass="28507">MRRLEGKIAAVTGGASGIGEATVRRFIAEGAKVCFADVDEERGVAVAEELNASGEVVLFVRTQTQDEAQCTAFIEAAVARFGRLDILVNNAGIRHYQGILDTDNTTWDRILGVNVKGYAFCAKAAVAAMKASTGGSIVNVSSNRSTAAGGNMVEYDTTKAAVIGLTRGIAYDHARDGIRSNAISPGPVFTRFHEKRAAALGKTAEEFIRGFGQGGMMKRPARPEEIAAAILFLASDDASYITGINLMADGGISAVDPDSLNTWLQQGVSAT</sequence>
<protein>
    <submittedName>
        <fullName evidence="3">SDR family NAD(P)-dependent oxidoreductase</fullName>
        <ecNumber evidence="3">1.1.1.-</ecNumber>
    </submittedName>
</protein>
<dbReference type="Proteomes" id="UP001589692">
    <property type="component" value="Unassembled WGS sequence"/>
</dbReference>
<dbReference type="PANTHER" id="PTHR24321:SF8">
    <property type="entry name" value="ESTRADIOL 17-BETA-DEHYDROGENASE 8-RELATED"/>
    <property type="match status" value="1"/>
</dbReference>
<evidence type="ECO:0000256" key="1">
    <source>
        <dbReference type="ARBA" id="ARBA00006484"/>
    </source>
</evidence>
<keyword evidence="4" id="KW-1185">Reference proteome</keyword>
<evidence type="ECO:0000313" key="4">
    <source>
        <dbReference type="Proteomes" id="UP001589692"/>
    </source>
</evidence>
<dbReference type="EMBL" id="JBHMAA010000011">
    <property type="protein sequence ID" value="MFB9948992.1"/>
    <property type="molecule type" value="Genomic_DNA"/>
</dbReference>
<proteinExistence type="inferred from homology"/>
<accession>A0ABV6AED6</accession>
<evidence type="ECO:0000313" key="3">
    <source>
        <dbReference type="EMBL" id="MFB9948992.1"/>
    </source>
</evidence>
<gene>
    <name evidence="3" type="ORF">ACFFP0_09055</name>
</gene>